<dbReference type="AlphaFoldDB" id="A0A4C1T727"/>
<protein>
    <submittedName>
        <fullName evidence="1">Uncharacterized protein</fullName>
    </submittedName>
</protein>
<comment type="caution">
    <text evidence="1">The sequence shown here is derived from an EMBL/GenBank/DDBJ whole genome shotgun (WGS) entry which is preliminary data.</text>
</comment>
<reference evidence="1 2" key="1">
    <citation type="journal article" date="2019" name="Commun. Biol.">
        <title>The bagworm genome reveals a unique fibroin gene that provides high tensile strength.</title>
        <authorList>
            <person name="Kono N."/>
            <person name="Nakamura H."/>
            <person name="Ohtoshi R."/>
            <person name="Tomita M."/>
            <person name="Numata K."/>
            <person name="Arakawa K."/>
        </authorList>
    </citation>
    <scope>NUCLEOTIDE SEQUENCE [LARGE SCALE GENOMIC DNA]</scope>
</reference>
<organism evidence="1 2">
    <name type="scientific">Eumeta variegata</name>
    <name type="common">Bagworm moth</name>
    <name type="synonym">Eumeta japonica</name>
    <dbReference type="NCBI Taxonomy" id="151549"/>
    <lineage>
        <taxon>Eukaryota</taxon>
        <taxon>Metazoa</taxon>
        <taxon>Ecdysozoa</taxon>
        <taxon>Arthropoda</taxon>
        <taxon>Hexapoda</taxon>
        <taxon>Insecta</taxon>
        <taxon>Pterygota</taxon>
        <taxon>Neoptera</taxon>
        <taxon>Endopterygota</taxon>
        <taxon>Lepidoptera</taxon>
        <taxon>Glossata</taxon>
        <taxon>Ditrysia</taxon>
        <taxon>Tineoidea</taxon>
        <taxon>Psychidae</taxon>
        <taxon>Oiketicinae</taxon>
        <taxon>Eumeta</taxon>
    </lineage>
</organism>
<dbReference type="EMBL" id="BGZK01004485">
    <property type="protein sequence ID" value="GBP09278.1"/>
    <property type="molecule type" value="Genomic_DNA"/>
</dbReference>
<name>A0A4C1T727_EUMVA</name>
<proteinExistence type="predicted"/>
<gene>
    <name evidence="1" type="ORF">EVAR_100460_1</name>
</gene>
<keyword evidence="2" id="KW-1185">Reference proteome</keyword>
<accession>A0A4C1T727</accession>
<sequence length="72" mass="7750">MFSTESALVSSTAPIEGDKLIRFSLECQGDDVGCDDTRFRSRRSATVAPTATMGLMKRTAQLAGVYAFVDAK</sequence>
<evidence type="ECO:0000313" key="2">
    <source>
        <dbReference type="Proteomes" id="UP000299102"/>
    </source>
</evidence>
<dbReference type="Proteomes" id="UP000299102">
    <property type="component" value="Unassembled WGS sequence"/>
</dbReference>
<evidence type="ECO:0000313" key="1">
    <source>
        <dbReference type="EMBL" id="GBP09278.1"/>
    </source>
</evidence>